<dbReference type="InterPro" id="IPR044665">
    <property type="entry name" value="E_coli_cyclophilin_A-like"/>
</dbReference>
<dbReference type="SUPFAM" id="SSF50891">
    <property type="entry name" value="Cyclophilin-like"/>
    <property type="match status" value="1"/>
</dbReference>
<name>A0A8H9M4X4_9ALTE</name>
<keyword evidence="4" id="KW-0812">Transmembrane</keyword>
<protein>
    <recommendedName>
        <fullName evidence="3">Peptidyl-prolyl cis-trans isomerase</fullName>
        <shortName evidence="3">PPIase</shortName>
        <ecNumber evidence="3">5.2.1.8</ecNumber>
    </recommendedName>
</protein>
<dbReference type="Pfam" id="PF00160">
    <property type="entry name" value="Pro_isomerase"/>
    <property type="match status" value="1"/>
</dbReference>
<evidence type="ECO:0000256" key="1">
    <source>
        <dbReference type="ARBA" id="ARBA00023110"/>
    </source>
</evidence>
<gene>
    <name evidence="6" type="ORF">GCM10011274_26720</name>
</gene>
<dbReference type="InterPro" id="IPR002130">
    <property type="entry name" value="Cyclophilin-type_PPIase_dom"/>
</dbReference>
<dbReference type="GO" id="GO:0003755">
    <property type="term" value="F:peptidyl-prolyl cis-trans isomerase activity"/>
    <property type="evidence" value="ECO:0007669"/>
    <property type="project" value="UniProtKB-UniRule"/>
</dbReference>
<feature type="transmembrane region" description="Helical" evidence="4">
    <location>
        <begin position="235"/>
        <end position="255"/>
    </location>
</feature>
<dbReference type="PANTHER" id="PTHR43246">
    <property type="entry name" value="PEPTIDYL-PROLYL CIS-TRANS ISOMERASE CYP38, CHLOROPLASTIC"/>
    <property type="match status" value="1"/>
</dbReference>
<accession>A0A8H9M4X4</accession>
<dbReference type="PROSITE" id="PS50072">
    <property type="entry name" value="CSA_PPIASE_2"/>
    <property type="match status" value="1"/>
</dbReference>
<comment type="catalytic activity">
    <reaction evidence="3">
        <text>[protein]-peptidylproline (omega=180) = [protein]-peptidylproline (omega=0)</text>
        <dbReference type="Rhea" id="RHEA:16237"/>
        <dbReference type="Rhea" id="RHEA-COMP:10747"/>
        <dbReference type="Rhea" id="RHEA-COMP:10748"/>
        <dbReference type="ChEBI" id="CHEBI:83833"/>
        <dbReference type="ChEBI" id="CHEBI:83834"/>
        <dbReference type="EC" id="5.2.1.8"/>
    </reaction>
</comment>
<dbReference type="PRINTS" id="PR00153">
    <property type="entry name" value="CSAPPISMRASE"/>
</dbReference>
<dbReference type="EMBL" id="BMZC01000006">
    <property type="protein sequence ID" value="GGZ66746.1"/>
    <property type="molecule type" value="Genomic_DNA"/>
</dbReference>
<reference evidence="6" key="2">
    <citation type="submission" date="2020-09" db="EMBL/GenBank/DDBJ databases">
        <authorList>
            <person name="Sun Q."/>
            <person name="Kim S."/>
        </authorList>
    </citation>
    <scope>NUCLEOTIDE SEQUENCE</scope>
    <source>
        <strain evidence="6">KCTC 32337</strain>
    </source>
</reference>
<feature type="signal peptide" evidence="3">
    <location>
        <begin position="1"/>
        <end position="24"/>
    </location>
</feature>
<sequence>MMLKLKHTAIAIGISCLTISVSHATEVQIRTVLGDVNINLFDNTTPQTVENFLSYVNSGAYANNVVHRSEPGFVIQAGAFQYNAAFPLDSVPTGSAVENEPELSNRRGTIAMAKLSGNPDSATSQWFINLSDNSANLDVQNGGFTVFGQVLDDGMDIIDQIAALNRFDLGGAANATPLRNYSQADLAAGVDVTDEHLVIITDVVVTDAATVTHAELNPPANTLINQDNSGGGNSGGSGGSVGLFGLFGLLGLAVLRFTRNWYKLFV</sequence>
<dbReference type="Proteomes" id="UP000622604">
    <property type="component" value="Unassembled WGS sequence"/>
</dbReference>
<dbReference type="AlphaFoldDB" id="A0A8H9M4X4"/>
<comment type="caution">
    <text evidence="6">The sequence shown here is derived from an EMBL/GenBank/DDBJ whole genome shotgun (WGS) entry which is preliminary data.</text>
</comment>
<comment type="function">
    <text evidence="3">PPIases accelerate the folding of proteins. It catalyzes the cis-trans isomerization of proline imidic peptide bonds in oligopeptides.</text>
</comment>
<dbReference type="InterPro" id="IPR029000">
    <property type="entry name" value="Cyclophilin-like_dom_sf"/>
</dbReference>
<feature type="domain" description="PPIase cyclophilin-type" evidence="5">
    <location>
        <begin position="33"/>
        <end position="188"/>
    </location>
</feature>
<keyword evidence="1 3" id="KW-0697">Rotamase</keyword>
<evidence type="ECO:0000256" key="4">
    <source>
        <dbReference type="SAM" id="Phobius"/>
    </source>
</evidence>
<reference evidence="6" key="1">
    <citation type="journal article" date="2014" name="Int. J. Syst. Evol. Microbiol.">
        <title>Complete genome sequence of Corynebacterium casei LMG S-19264T (=DSM 44701T), isolated from a smear-ripened cheese.</title>
        <authorList>
            <consortium name="US DOE Joint Genome Institute (JGI-PGF)"/>
            <person name="Walter F."/>
            <person name="Albersmeier A."/>
            <person name="Kalinowski J."/>
            <person name="Ruckert C."/>
        </authorList>
    </citation>
    <scope>NUCLEOTIDE SEQUENCE</scope>
    <source>
        <strain evidence="6">KCTC 32337</strain>
    </source>
</reference>
<dbReference type="EC" id="5.2.1.8" evidence="3"/>
<keyword evidence="4" id="KW-1133">Transmembrane helix</keyword>
<dbReference type="Gene3D" id="2.40.100.10">
    <property type="entry name" value="Cyclophilin-like"/>
    <property type="match status" value="1"/>
</dbReference>
<evidence type="ECO:0000313" key="7">
    <source>
        <dbReference type="Proteomes" id="UP000622604"/>
    </source>
</evidence>
<feature type="chain" id="PRO_5034325237" description="Peptidyl-prolyl cis-trans isomerase" evidence="3">
    <location>
        <begin position="25"/>
        <end position="266"/>
    </location>
</feature>
<dbReference type="RefSeq" id="WP_191866255.1">
    <property type="nucleotide sequence ID" value="NZ_BMZC01000006.1"/>
</dbReference>
<evidence type="ECO:0000256" key="2">
    <source>
        <dbReference type="ARBA" id="ARBA00023235"/>
    </source>
</evidence>
<evidence type="ECO:0000256" key="3">
    <source>
        <dbReference type="RuleBase" id="RU363019"/>
    </source>
</evidence>
<evidence type="ECO:0000259" key="5">
    <source>
        <dbReference type="PROSITE" id="PS50072"/>
    </source>
</evidence>
<keyword evidence="4" id="KW-0472">Membrane</keyword>
<comment type="similarity">
    <text evidence="3">Belongs to the cyclophilin-type PPIase family.</text>
</comment>
<evidence type="ECO:0000313" key="6">
    <source>
        <dbReference type="EMBL" id="GGZ66746.1"/>
    </source>
</evidence>
<organism evidence="6 7">
    <name type="scientific">Paraglaciecola chathamensis</name>
    <dbReference type="NCBI Taxonomy" id="368405"/>
    <lineage>
        <taxon>Bacteria</taxon>
        <taxon>Pseudomonadati</taxon>
        <taxon>Pseudomonadota</taxon>
        <taxon>Gammaproteobacteria</taxon>
        <taxon>Alteromonadales</taxon>
        <taxon>Alteromonadaceae</taxon>
        <taxon>Paraglaciecola</taxon>
    </lineage>
</organism>
<proteinExistence type="inferred from homology"/>
<keyword evidence="2 3" id="KW-0413">Isomerase</keyword>
<keyword evidence="3" id="KW-0732">Signal</keyword>